<name>A0ABR2SZS1_9ROSI</name>
<feature type="compositionally biased region" description="Basic and acidic residues" evidence="1">
    <location>
        <begin position="114"/>
        <end position="129"/>
    </location>
</feature>
<gene>
    <name evidence="2" type="ORF">V6N11_032144</name>
</gene>
<proteinExistence type="predicted"/>
<evidence type="ECO:0000313" key="2">
    <source>
        <dbReference type="EMBL" id="KAK9030731.1"/>
    </source>
</evidence>
<evidence type="ECO:0000313" key="3">
    <source>
        <dbReference type="Proteomes" id="UP001396334"/>
    </source>
</evidence>
<evidence type="ECO:0000256" key="1">
    <source>
        <dbReference type="SAM" id="MobiDB-lite"/>
    </source>
</evidence>
<dbReference type="EMBL" id="JBBPBN010000010">
    <property type="protein sequence ID" value="KAK9030731.1"/>
    <property type="molecule type" value="Genomic_DNA"/>
</dbReference>
<dbReference type="Proteomes" id="UP001396334">
    <property type="component" value="Unassembled WGS sequence"/>
</dbReference>
<reference evidence="2 3" key="1">
    <citation type="journal article" date="2024" name="G3 (Bethesda)">
        <title>Genome assembly of Hibiscus sabdariffa L. provides insights into metabolisms of medicinal natural products.</title>
        <authorList>
            <person name="Kim T."/>
        </authorList>
    </citation>
    <scope>NUCLEOTIDE SEQUENCE [LARGE SCALE GENOMIC DNA]</scope>
    <source>
        <strain evidence="2">TK-2024</strain>
        <tissue evidence="2">Old leaves</tissue>
    </source>
</reference>
<comment type="caution">
    <text evidence="2">The sequence shown here is derived from an EMBL/GenBank/DDBJ whole genome shotgun (WGS) entry which is preliminary data.</text>
</comment>
<feature type="region of interest" description="Disordered" evidence="1">
    <location>
        <begin position="98"/>
        <end position="136"/>
    </location>
</feature>
<protein>
    <submittedName>
        <fullName evidence="2">Uncharacterized protein</fullName>
    </submittedName>
</protein>
<organism evidence="2 3">
    <name type="scientific">Hibiscus sabdariffa</name>
    <name type="common">roselle</name>
    <dbReference type="NCBI Taxonomy" id="183260"/>
    <lineage>
        <taxon>Eukaryota</taxon>
        <taxon>Viridiplantae</taxon>
        <taxon>Streptophyta</taxon>
        <taxon>Embryophyta</taxon>
        <taxon>Tracheophyta</taxon>
        <taxon>Spermatophyta</taxon>
        <taxon>Magnoliopsida</taxon>
        <taxon>eudicotyledons</taxon>
        <taxon>Gunneridae</taxon>
        <taxon>Pentapetalae</taxon>
        <taxon>rosids</taxon>
        <taxon>malvids</taxon>
        <taxon>Malvales</taxon>
        <taxon>Malvaceae</taxon>
        <taxon>Malvoideae</taxon>
        <taxon>Hibiscus</taxon>
    </lineage>
</organism>
<keyword evidence="3" id="KW-1185">Reference proteome</keyword>
<accession>A0ABR2SZS1</accession>
<sequence>MNGWSRKNEISRVYINESKLMGYVPKGATAIIGKEEMKLNKQVGEEDFVALETEGNPVGLQKVVSKESLGLENNKAGGKDNGPNKEYGLQLDTEVESGVGPNMIKTGNYSKLGSEMKEEPKDKAWEPKRSWTNVVD</sequence>